<dbReference type="AlphaFoldDB" id="A0A2H1FEC3"/>
<organism evidence="1 2">
    <name type="scientific">Candidatus Nitrosotalea okcheonensis</name>
    <dbReference type="NCBI Taxonomy" id="1903276"/>
    <lineage>
        <taxon>Archaea</taxon>
        <taxon>Nitrososphaerota</taxon>
        <taxon>Nitrososphaeria</taxon>
        <taxon>Nitrosotaleales</taxon>
        <taxon>Nitrosotaleaceae</taxon>
        <taxon>Nitrosotalea</taxon>
    </lineage>
</organism>
<dbReference type="RefSeq" id="WP_157927139.1">
    <property type="nucleotide sequence ID" value="NZ_LT841358.1"/>
</dbReference>
<gene>
    <name evidence="1" type="ORF">NCS_10921</name>
</gene>
<keyword evidence="2" id="KW-1185">Reference proteome</keyword>
<evidence type="ECO:0000313" key="2">
    <source>
        <dbReference type="Proteomes" id="UP000230607"/>
    </source>
</evidence>
<reference evidence="2" key="1">
    <citation type="submission" date="2017-03" db="EMBL/GenBank/DDBJ databases">
        <authorList>
            <person name="Herbold C."/>
        </authorList>
    </citation>
    <scope>NUCLEOTIDE SEQUENCE [LARGE SCALE GENOMIC DNA]</scope>
</reference>
<sequence length="47" mass="5416">MSIKAHGDNPAGFHPTYLLYLIPIRYFDMKGVGKFARIKLNKFNDCN</sequence>
<dbReference type="EMBL" id="LT841358">
    <property type="protein sequence ID" value="SMH71114.1"/>
    <property type="molecule type" value="Genomic_DNA"/>
</dbReference>
<accession>A0A2H1FEC3</accession>
<protein>
    <submittedName>
        <fullName evidence="1">Uncharacterized protein</fullName>
    </submittedName>
</protein>
<name>A0A2H1FEC3_9ARCH</name>
<dbReference type="Proteomes" id="UP000230607">
    <property type="component" value="Chromosome 1"/>
</dbReference>
<evidence type="ECO:0000313" key="1">
    <source>
        <dbReference type="EMBL" id="SMH71114.1"/>
    </source>
</evidence>
<proteinExistence type="predicted"/>